<proteinExistence type="inferred from homology"/>
<dbReference type="PANTHER" id="PTHR11066:SF34">
    <property type="entry name" value="ACYL-COENZYME A THIOESTERASE 8"/>
    <property type="match status" value="1"/>
</dbReference>
<reference evidence="5" key="1">
    <citation type="submission" date="2022-10" db="EMBL/GenBank/DDBJ databases">
        <title>Tapping the CABI collections for fungal endophytes: first genome assemblies for Collariella, Neodidymelliopsis, Ascochyta clinopodiicola, Didymella pomorum, Didymosphaeria variabile, Neocosmospora piperis and Neocucurbitaria cava.</title>
        <authorList>
            <person name="Hill R."/>
        </authorList>
    </citation>
    <scope>NUCLEOTIDE SEQUENCE</scope>
    <source>
        <strain evidence="5">IMI 355082</strain>
    </source>
</reference>
<protein>
    <submittedName>
        <fullName evidence="5">Uncharacterized protein</fullName>
    </submittedName>
</protein>
<dbReference type="Proteomes" id="UP001140453">
    <property type="component" value="Unassembled WGS sequence"/>
</dbReference>
<dbReference type="Pfam" id="PF20789">
    <property type="entry name" value="4HBT_3C"/>
    <property type="match status" value="1"/>
</dbReference>
<dbReference type="InterPro" id="IPR049449">
    <property type="entry name" value="TesB_ACOT8-like_N"/>
</dbReference>
<evidence type="ECO:0000313" key="5">
    <source>
        <dbReference type="EMBL" id="KAJ4391879.1"/>
    </source>
</evidence>
<keyword evidence="6" id="KW-1185">Reference proteome</keyword>
<comment type="similarity">
    <text evidence="1">Belongs to the C/M/P thioester hydrolase family.</text>
</comment>
<evidence type="ECO:0000259" key="4">
    <source>
        <dbReference type="Pfam" id="PF20789"/>
    </source>
</evidence>
<evidence type="ECO:0000259" key="3">
    <source>
        <dbReference type="Pfam" id="PF13622"/>
    </source>
</evidence>
<dbReference type="Gene3D" id="2.40.160.210">
    <property type="entry name" value="Acyl-CoA thioesterase, double hotdog domain"/>
    <property type="match status" value="1"/>
</dbReference>
<dbReference type="GO" id="GO:0006637">
    <property type="term" value="P:acyl-CoA metabolic process"/>
    <property type="evidence" value="ECO:0007669"/>
    <property type="project" value="InterPro"/>
</dbReference>
<sequence length="307" mass="33316">MDQNSLLEVLTSVAKVPGSGSDTYVNQGPLIQQPVGDAAFGGSIISQALSAASATVAPSFCAYSSQASFLRPVKATAKVSYHVDRVADGRAFATRIVRATQSDSGPCLYVAIISFQKRGSALLEEEDAAPRYTIRPPDLGEFGPHNAAQYDLQQIGFQISSDELPANMHAESPFDWRLLPFKPNDDLSQIRAHGFVRFSSTLNDTAPLPSMALLSDQSLLELMIFANWSSTSEEIRSLAMSTTLTSQVSFHTPAVKTTTWMICESRTLWGAGGRIATHQQFWDLETGVLLMSCTQDARLLQPQLPAL</sequence>
<dbReference type="AlphaFoldDB" id="A0A9W9CY41"/>
<dbReference type="PANTHER" id="PTHR11066">
    <property type="entry name" value="ACYL-COA THIOESTERASE"/>
    <property type="match status" value="1"/>
</dbReference>
<organism evidence="5 6">
    <name type="scientific">Gnomoniopsis smithogilvyi</name>
    <dbReference type="NCBI Taxonomy" id="1191159"/>
    <lineage>
        <taxon>Eukaryota</taxon>
        <taxon>Fungi</taxon>
        <taxon>Dikarya</taxon>
        <taxon>Ascomycota</taxon>
        <taxon>Pezizomycotina</taxon>
        <taxon>Sordariomycetes</taxon>
        <taxon>Sordariomycetidae</taxon>
        <taxon>Diaporthales</taxon>
        <taxon>Gnomoniaceae</taxon>
        <taxon>Gnomoniopsis</taxon>
    </lineage>
</organism>
<feature type="domain" description="Acyl-CoA thioesterase-like N-terminal HotDog" evidence="3">
    <location>
        <begin position="34"/>
        <end position="115"/>
    </location>
</feature>
<dbReference type="InterPro" id="IPR003703">
    <property type="entry name" value="Acyl_CoA_thio"/>
</dbReference>
<keyword evidence="2" id="KW-0378">Hydrolase</keyword>
<dbReference type="Pfam" id="PF13622">
    <property type="entry name" value="4HBT_3"/>
    <property type="match status" value="1"/>
</dbReference>
<feature type="domain" description="Acyl-CoA thioesterase-like C-terminal" evidence="4">
    <location>
        <begin position="183"/>
        <end position="297"/>
    </location>
</feature>
<dbReference type="GO" id="GO:0009062">
    <property type="term" value="P:fatty acid catabolic process"/>
    <property type="evidence" value="ECO:0007669"/>
    <property type="project" value="TreeGrafter"/>
</dbReference>
<dbReference type="GO" id="GO:0047617">
    <property type="term" value="F:fatty acyl-CoA hydrolase activity"/>
    <property type="evidence" value="ECO:0007669"/>
    <property type="project" value="InterPro"/>
</dbReference>
<name>A0A9W9CY41_9PEZI</name>
<evidence type="ECO:0000256" key="2">
    <source>
        <dbReference type="ARBA" id="ARBA00022801"/>
    </source>
</evidence>
<dbReference type="InterPro" id="IPR049450">
    <property type="entry name" value="ACOT8-like_C"/>
</dbReference>
<accession>A0A9W9CY41</accession>
<gene>
    <name evidence="5" type="ORF">N0V93_005499</name>
</gene>
<dbReference type="InterPro" id="IPR042171">
    <property type="entry name" value="Acyl-CoA_hotdog"/>
</dbReference>
<dbReference type="SUPFAM" id="SSF54637">
    <property type="entry name" value="Thioesterase/thiol ester dehydrase-isomerase"/>
    <property type="match status" value="2"/>
</dbReference>
<dbReference type="InterPro" id="IPR029069">
    <property type="entry name" value="HotDog_dom_sf"/>
</dbReference>
<dbReference type="CDD" id="cd03445">
    <property type="entry name" value="Thioesterase_II_repeat2"/>
    <property type="match status" value="1"/>
</dbReference>
<comment type="caution">
    <text evidence="5">The sequence shown here is derived from an EMBL/GenBank/DDBJ whole genome shotgun (WGS) entry which is preliminary data.</text>
</comment>
<evidence type="ECO:0000256" key="1">
    <source>
        <dbReference type="ARBA" id="ARBA00006538"/>
    </source>
</evidence>
<dbReference type="OrthoDB" id="68328at2759"/>
<dbReference type="EMBL" id="JAPEVB010000003">
    <property type="protein sequence ID" value="KAJ4391879.1"/>
    <property type="molecule type" value="Genomic_DNA"/>
</dbReference>
<dbReference type="GO" id="GO:0005782">
    <property type="term" value="C:peroxisomal matrix"/>
    <property type="evidence" value="ECO:0007669"/>
    <property type="project" value="UniProtKB-SubCell"/>
</dbReference>
<evidence type="ECO:0000313" key="6">
    <source>
        <dbReference type="Proteomes" id="UP001140453"/>
    </source>
</evidence>